<evidence type="ECO:0000313" key="16">
    <source>
        <dbReference type="EMBL" id="QCD46464.1"/>
    </source>
</evidence>
<keyword evidence="4" id="KW-1003">Cell membrane</keyword>
<evidence type="ECO:0000256" key="2">
    <source>
        <dbReference type="ARBA" id="ARBA00004651"/>
    </source>
</evidence>
<dbReference type="GO" id="GO:0005886">
    <property type="term" value="C:plasma membrane"/>
    <property type="evidence" value="ECO:0007669"/>
    <property type="project" value="UniProtKB-SubCell"/>
</dbReference>
<dbReference type="GO" id="GO:0005524">
    <property type="term" value="F:ATP binding"/>
    <property type="evidence" value="ECO:0007669"/>
    <property type="project" value="UniProtKB-KW"/>
</dbReference>
<protein>
    <recommendedName>
        <fullName evidence="3">histidine kinase</fullName>
        <ecNumber evidence="3">2.7.13.3</ecNumber>
    </recommendedName>
</protein>
<keyword evidence="13 14" id="KW-0472">Membrane</keyword>
<feature type="domain" description="Histidine kinase" evidence="15">
    <location>
        <begin position="329"/>
        <end position="542"/>
    </location>
</feature>
<keyword evidence="6" id="KW-0808">Transferase</keyword>
<dbReference type="Proteomes" id="UP000502377">
    <property type="component" value="Chromosome"/>
</dbReference>
<keyword evidence="8" id="KW-0547">Nucleotide-binding</keyword>
<dbReference type="SMART" id="SM00387">
    <property type="entry name" value="HATPase_c"/>
    <property type="match status" value="1"/>
</dbReference>
<keyword evidence="10" id="KW-0067">ATP-binding</keyword>
<evidence type="ECO:0000256" key="6">
    <source>
        <dbReference type="ARBA" id="ARBA00022679"/>
    </source>
</evidence>
<accession>A0A6G5QLJ4</accession>
<dbReference type="InterPro" id="IPR003661">
    <property type="entry name" value="HisK_dim/P_dom"/>
</dbReference>
<evidence type="ECO:0000256" key="14">
    <source>
        <dbReference type="SAM" id="Phobius"/>
    </source>
</evidence>
<dbReference type="PROSITE" id="PS50109">
    <property type="entry name" value="HIS_KIN"/>
    <property type="match status" value="1"/>
</dbReference>
<dbReference type="PANTHER" id="PTHR45528:SF1">
    <property type="entry name" value="SENSOR HISTIDINE KINASE CPXA"/>
    <property type="match status" value="1"/>
</dbReference>
<dbReference type="InterPro" id="IPR005467">
    <property type="entry name" value="His_kinase_dom"/>
</dbReference>
<dbReference type="Pfam" id="PF02518">
    <property type="entry name" value="HATPase_c"/>
    <property type="match status" value="1"/>
</dbReference>
<dbReference type="InterPro" id="IPR036890">
    <property type="entry name" value="HATPase_C_sf"/>
</dbReference>
<keyword evidence="7 14" id="KW-0812">Transmembrane</keyword>
<evidence type="ECO:0000256" key="11">
    <source>
        <dbReference type="ARBA" id="ARBA00022989"/>
    </source>
</evidence>
<name>A0A6G5QLJ4_CAMRE</name>
<gene>
    <name evidence="16" type="ORF">CRECT_0785</name>
</gene>
<dbReference type="GO" id="GO:0000155">
    <property type="term" value="F:phosphorelay sensor kinase activity"/>
    <property type="evidence" value="ECO:0007669"/>
    <property type="project" value="InterPro"/>
</dbReference>
<evidence type="ECO:0000256" key="5">
    <source>
        <dbReference type="ARBA" id="ARBA00022553"/>
    </source>
</evidence>
<dbReference type="InterPro" id="IPR003594">
    <property type="entry name" value="HATPase_dom"/>
</dbReference>
<comment type="catalytic activity">
    <reaction evidence="1">
        <text>ATP + protein L-histidine = ADP + protein N-phospho-L-histidine.</text>
        <dbReference type="EC" id="2.7.13.3"/>
    </reaction>
</comment>
<dbReference type="CDD" id="cd12912">
    <property type="entry name" value="PDC2_MCP_like"/>
    <property type="match status" value="1"/>
</dbReference>
<evidence type="ECO:0000256" key="7">
    <source>
        <dbReference type="ARBA" id="ARBA00022692"/>
    </source>
</evidence>
<dbReference type="EMBL" id="CP012543">
    <property type="protein sequence ID" value="QCD46464.1"/>
    <property type="molecule type" value="Genomic_DNA"/>
</dbReference>
<dbReference type="AlphaFoldDB" id="A0A6G5QLJ4"/>
<dbReference type="Gene3D" id="1.10.287.130">
    <property type="match status" value="1"/>
</dbReference>
<reference evidence="16 17" key="1">
    <citation type="submission" date="2016-07" db="EMBL/GenBank/DDBJ databases">
        <title>Comparative genomics of the Campylobacter concisus group.</title>
        <authorList>
            <person name="Miller W.G."/>
            <person name="Yee E."/>
            <person name="Chapman M.H."/>
            <person name="Huynh S."/>
            <person name="Bono J.L."/>
            <person name="On S.L.W."/>
            <person name="StLeger J."/>
            <person name="Foster G."/>
            <person name="Parker C.T."/>
        </authorList>
    </citation>
    <scope>NUCLEOTIDE SEQUENCE [LARGE SCALE GENOMIC DNA]</scope>
    <source>
        <strain evidence="16 17">ATCC 33238</strain>
    </source>
</reference>
<dbReference type="SUPFAM" id="SSF47384">
    <property type="entry name" value="Homodimeric domain of signal transducing histidine kinase"/>
    <property type="match status" value="1"/>
</dbReference>
<dbReference type="PANTHER" id="PTHR45528">
    <property type="entry name" value="SENSOR HISTIDINE KINASE CPXA"/>
    <property type="match status" value="1"/>
</dbReference>
<keyword evidence="9 16" id="KW-0418">Kinase</keyword>
<keyword evidence="11 14" id="KW-1133">Transmembrane helix</keyword>
<evidence type="ECO:0000259" key="15">
    <source>
        <dbReference type="PROSITE" id="PS50109"/>
    </source>
</evidence>
<keyword evidence="5" id="KW-0597">Phosphoprotein</keyword>
<evidence type="ECO:0000256" key="4">
    <source>
        <dbReference type="ARBA" id="ARBA00022475"/>
    </source>
</evidence>
<dbReference type="InterPro" id="IPR050398">
    <property type="entry name" value="HssS/ArlS-like"/>
</dbReference>
<feature type="transmembrane region" description="Helical" evidence="14">
    <location>
        <begin position="7"/>
        <end position="31"/>
    </location>
</feature>
<organism evidence="16 17">
    <name type="scientific">Campylobacter rectus</name>
    <name type="common">Wolinella recta</name>
    <dbReference type="NCBI Taxonomy" id="203"/>
    <lineage>
        <taxon>Bacteria</taxon>
        <taxon>Pseudomonadati</taxon>
        <taxon>Campylobacterota</taxon>
        <taxon>Epsilonproteobacteria</taxon>
        <taxon>Campylobacterales</taxon>
        <taxon>Campylobacteraceae</taxon>
        <taxon>Campylobacter</taxon>
    </lineage>
</organism>
<evidence type="ECO:0000256" key="12">
    <source>
        <dbReference type="ARBA" id="ARBA00023012"/>
    </source>
</evidence>
<evidence type="ECO:0000256" key="9">
    <source>
        <dbReference type="ARBA" id="ARBA00022777"/>
    </source>
</evidence>
<dbReference type="Gene3D" id="3.30.565.10">
    <property type="entry name" value="Histidine kinase-like ATPase, C-terminal domain"/>
    <property type="match status" value="1"/>
</dbReference>
<dbReference type="Gene3D" id="3.30.450.20">
    <property type="entry name" value="PAS domain"/>
    <property type="match status" value="2"/>
</dbReference>
<dbReference type="KEGG" id="crx:CRECT_0785"/>
<dbReference type="CDD" id="cd00082">
    <property type="entry name" value="HisKA"/>
    <property type="match status" value="1"/>
</dbReference>
<dbReference type="EC" id="2.7.13.3" evidence="3"/>
<dbReference type="InterPro" id="IPR036097">
    <property type="entry name" value="HisK_dim/P_sf"/>
</dbReference>
<comment type="subcellular location">
    <subcellularLocation>
        <location evidence="2">Cell membrane</location>
        <topology evidence="2">Multi-pass membrane protein</topology>
    </subcellularLocation>
</comment>
<proteinExistence type="predicted"/>
<dbReference type="RefSeq" id="WP_002945992.1">
    <property type="nucleotide sequence ID" value="NZ_CP012543.1"/>
</dbReference>
<keyword evidence="12" id="KW-0902">Two-component regulatory system</keyword>
<evidence type="ECO:0000256" key="13">
    <source>
        <dbReference type="ARBA" id="ARBA00023136"/>
    </source>
</evidence>
<evidence type="ECO:0000256" key="1">
    <source>
        <dbReference type="ARBA" id="ARBA00000085"/>
    </source>
</evidence>
<evidence type="ECO:0000256" key="10">
    <source>
        <dbReference type="ARBA" id="ARBA00022840"/>
    </source>
</evidence>
<evidence type="ECO:0000256" key="3">
    <source>
        <dbReference type="ARBA" id="ARBA00012438"/>
    </source>
</evidence>
<dbReference type="SUPFAM" id="SSF55874">
    <property type="entry name" value="ATPase domain of HSP90 chaperone/DNA topoisomerase II/histidine kinase"/>
    <property type="match status" value="1"/>
</dbReference>
<sequence>MLKIKNFYLVSALIIAALGLYVGFVFCYYYQNRATAQSLAVAEHINLVSFHKQRLDEWLGDKQKIVSPAFAAVESLSLASERELIEEILRNIDAMGDFGDIYAEYDDMYLISADETAIANYKVSQRDWYKMALKGLDIAPSYQNAFMKDNIIISLIRAFFLKSAGMRGALSTDLALDKIQNEILKINENLQGFAFLMTKEGSVIASANLKNPSVCPECELAISAIKFGSVEKNLHYYEAEGQNFILFYEPLKNADWIFAMSLDESKIFAPLDKNLRQNIAFALILALFGAAGSYYALRISGYATKQAQIKEQILLQNSKMAAMSEMFTAVTHQWRQPISAIMILTGMIKMRLQSNPSAQKSLKNADEIENIVKFLDQSLSSFKMFYQPQNERKRVNLIEILNEVFLIARPLLQLKGALLEFKFDDGDYEFNSYPNYLKQVFLNLISNAKDAFEKDKKDALIKVTAQKTDGKFIVRVEDNGSGIEPAVRQNLFKELKSTKGERGTGNGLYICKLLLENRLKGCVRVVSYEKPTVFEVVLEGADG</sequence>
<evidence type="ECO:0000256" key="8">
    <source>
        <dbReference type="ARBA" id="ARBA00022741"/>
    </source>
</evidence>
<evidence type="ECO:0000313" key="17">
    <source>
        <dbReference type="Proteomes" id="UP000502377"/>
    </source>
</evidence>